<dbReference type="PANTHER" id="PTHR13504">
    <property type="entry name" value="FIDO DOMAIN-CONTAINING PROTEIN DDB_G0283145"/>
    <property type="match status" value="1"/>
</dbReference>
<dbReference type="InterPro" id="IPR003812">
    <property type="entry name" value="Fido"/>
</dbReference>
<protein>
    <submittedName>
        <fullName evidence="4">Fic family protein</fullName>
    </submittedName>
</protein>
<dbReference type="EMBL" id="JAECZA010000158">
    <property type="protein sequence ID" value="MBH8575537.1"/>
    <property type="molecule type" value="Genomic_DNA"/>
</dbReference>
<dbReference type="GO" id="GO:0005524">
    <property type="term" value="F:ATP binding"/>
    <property type="evidence" value="ECO:0007669"/>
    <property type="project" value="UniProtKB-KW"/>
</dbReference>
<feature type="active site" evidence="1">
    <location>
        <position position="216"/>
    </location>
</feature>
<evidence type="ECO:0000256" key="2">
    <source>
        <dbReference type="PIRSR" id="PIRSR640198-2"/>
    </source>
</evidence>
<dbReference type="Pfam" id="PF02661">
    <property type="entry name" value="Fic"/>
    <property type="match status" value="1"/>
</dbReference>
<dbReference type="PROSITE" id="PS51459">
    <property type="entry name" value="FIDO"/>
    <property type="match status" value="1"/>
</dbReference>
<feature type="domain" description="Fido" evidence="3">
    <location>
        <begin position="119"/>
        <end position="273"/>
    </location>
</feature>
<keyword evidence="5" id="KW-1185">Reference proteome</keyword>
<sequence>MQWQPIEDLPLNWEKLASAELPPLVTVWNEQAQRLRSSGEFKTFMERLRREIAIETGIIERLYTLDRGITRLLIEQGINEALIPNGATDRPIRQVVSLIQDQEAAIEGLFDFVGGQRTLTTFYTKQLHQLLTQNQDYTEAETPIGQIIRVNLIKGDWKRLPNNPKRPDGSMHEYCPPEQVASEMDNLIQWHHQHQARQIPPEVEAAWLHHRFTQIHPFQDGNGRVARCLASLVFIQAGWFPLVLTRDDRGAYIAASEQADRGDLSNLINLFSRSQKQAFIRSLGLSEQILSEARRAQVVIASIADKLKQNQSATIQDRCQKVESFATNLFEIASARLQDIANEIRLSVQNLINDAQVFIVSAPPGDPRSYYHRYQVVETAKQLGYFANLRPYHSWIQLTIDVESTTTILLSLHVLGHEYRGLLVCSACAYHRDNAEEGERNISDIQALTDSPFQFSYADEESNLTERFKQWLEDILVTGLEYWNKSI</sequence>
<proteinExistence type="predicted"/>
<evidence type="ECO:0000259" key="3">
    <source>
        <dbReference type="PROSITE" id="PS51459"/>
    </source>
</evidence>
<dbReference type="InterPro" id="IPR040198">
    <property type="entry name" value="Fido_containing"/>
</dbReference>
<evidence type="ECO:0000256" key="1">
    <source>
        <dbReference type="PIRSR" id="PIRSR640198-1"/>
    </source>
</evidence>
<reference evidence="4 5" key="1">
    <citation type="journal article" date="2021" name="Int. J. Syst. Evol. Microbiol.">
        <title>Amazonocrinis nigriterrae gen. nov., sp. nov., Atlanticothrix silvestris gen. nov., sp. nov. and Dendronalium phyllosphericum gen. nov., sp. nov., nostocacean cyanobacteria from Brazilian environments.</title>
        <authorList>
            <person name="Alvarenga D.O."/>
            <person name="Andreote A.P.D."/>
            <person name="Branco L.H.Z."/>
            <person name="Delbaje E."/>
            <person name="Cruz R.B."/>
            <person name="Varani A.M."/>
            <person name="Fiore M.F."/>
        </authorList>
    </citation>
    <scope>NUCLEOTIDE SEQUENCE [LARGE SCALE GENOMIC DNA]</scope>
    <source>
        <strain evidence="4 5">CENA369</strain>
    </source>
</reference>
<comment type="caution">
    <text evidence="4">The sequence shown here is derived from an EMBL/GenBank/DDBJ whole genome shotgun (WGS) entry which is preliminary data.</text>
</comment>
<dbReference type="Gene3D" id="1.10.3290.10">
    <property type="entry name" value="Fido-like domain"/>
    <property type="match status" value="1"/>
</dbReference>
<keyword evidence="2" id="KW-0067">ATP-binding</keyword>
<dbReference type="SUPFAM" id="SSF140931">
    <property type="entry name" value="Fic-like"/>
    <property type="match status" value="1"/>
</dbReference>
<gene>
    <name evidence="4" type="ORF">I8752_21495</name>
</gene>
<evidence type="ECO:0000313" key="5">
    <source>
        <dbReference type="Proteomes" id="UP000662314"/>
    </source>
</evidence>
<organism evidence="4 5">
    <name type="scientific">Dendronalium phyllosphericum CENA369</name>
    <dbReference type="NCBI Taxonomy" id="1725256"/>
    <lineage>
        <taxon>Bacteria</taxon>
        <taxon>Bacillati</taxon>
        <taxon>Cyanobacteriota</taxon>
        <taxon>Cyanophyceae</taxon>
        <taxon>Nostocales</taxon>
        <taxon>Nostocaceae</taxon>
        <taxon>Dendronalium</taxon>
        <taxon>Dendronalium phyllosphericum</taxon>
    </lineage>
</organism>
<dbReference type="PANTHER" id="PTHR13504:SF38">
    <property type="entry name" value="FIDO DOMAIN-CONTAINING PROTEIN"/>
    <property type="match status" value="1"/>
</dbReference>
<dbReference type="InterPro" id="IPR036597">
    <property type="entry name" value="Fido-like_dom_sf"/>
</dbReference>
<dbReference type="AlphaFoldDB" id="A0A8J7IE52"/>
<accession>A0A8J7IE52</accession>
<evidence type="ECO:0000313" key="4">
    <source>
        <dbReference type="EMBL" id="MBH8575537.1"/>
    </source>
</evidence>
<dbReference type="Proteomes" id="UP000662314">
    <property type="component" value="Unassembled WGS sequence"/>
</dbReference>
<feature type="binding site" evidence="2">
    <location>
        <begin position="220"/>
        <end position="227"/>
    </location>
    <ligand>
        <name>ATP</name>
        <dbReference type="ChEBI" id="CHEBI:30616"/>
    </ligand>
</feature>
<keyword evidence="2" id="KW-0547">Nucleotide-binding</keyword>
<name>A0A8J7IE52_9NOST</name>